<dbReference type="EMBL" id="KV722341">
    <property type="protein sequence ID" value="OCH94756.1"/>
    <property type="molecule type" value="Genomic_DNA"/>
</dbReference>
<feature type="region of interest" description="Disordered" evidence="4">
    <location>
        <begin position="40"/>
        <end position="131"/>
    </location>
</feature>
<protein>
    <recommendedName>
        <fullName evidence="3">Tethering factor for nuclear proteasome STS1</fullName>
    </recommendedName>
</protein>
<dbReference type="InterPro" id="IPR038422">
    <property type="entry name" value="Cut8/Sts1_sf"/>
</dbReference>
<reference evidence="5 6" key="1">
    <citation type="submission" date="2016-07" db="EMBL/GenBank/DDBJ databases">
        <title>Draft genome of the white-rot fungus Obba rivulosa 3A-2.</title>
        <authorList>
            <consortium name="DOE Joint Genome Institute"/>
            <person name="Miettinen O."/>
            <person name="Riley R."/>
            <person name="Acob R."/>
            <person name="Barry K."/>
            <person name="Cullen D."/>
            <person name="De Vries R."/>
            <person name="Hainaut M."/>
            <person name="Hatakka A."/>
            <person name="Henrissat B."/>
            <person name="Hilden K."/>
            <person name="Kuo R."/>
            <person name="Labutti K."/>
            <person name="Lipzen A."/>
            <person name="Makela M.R."/>
            <person name="Sandor L."/>
            <person name="Spatafora J.W."/>
            <person name="Grigoriev I.V."/>
            <person name="Hibbett D.S."/>
        </authorList>
    </citation>
    <scope>NUCLEOTIDE SEQUENCE [LARGE SCALE GENOMIC DNA]</scope>
    <source>
        <strain evidence="5 6">3A-2</strain>
    </source>
</reference>
<keyword evidence="6" id="KW-1185">Reference proteome</keyword>
<dbReference type="Proteomes" id="UP000250043">
    <property type="component" value="Unassembled WGS sequence"/>
</dbReference>
<feature type="region of interest" description="Disordered" evidence="4">
    <location>
        <begin position="274"/>
        <end position="296"/>
    </location>
</feature>
<evidence type="ECO:0000256" key="2">
    <source>
        <dbReference type="ARBA" id="ARBA00023242"/>
    </source>
</evidence>
<dbReference type="PANTHER" id="PTHR28032:SF1">
    <property type="entry name" value="FI02826P"/>
    <property type="match status" value="1"/>
</dbReference>
<feature type="compositionally biased region" description="Basic and acidic residues" evidence="4">
    <location>
        <begin position="112"/>
        <end position="123"/>
    </location>
</feature>
<keyword evidence="3" id="KW-0653">Protein transport</keyword>
<feature type="compositionally biased region" description="Low complexity" evidence="4">
    <location>
        <begin position="274"/>
        <end position="291"/>
    </location>
</feature>
<keyword evidence="2 3" id="KW-0539">Nucleus</keyword>
<organism evidence="5 6">
    <name type="scientific">Obba rivulosa</name>
    <dbReference type="NCBI Taxonomy" id="1052685"/>
    <lineage>
        <taxon>Eukaryota</taxon>
        <taxon>Fungi</taxon>
        <taxon>Dikarya</taxon>
        <taxon>Basidiomycota</taxon>
        <taxon>Agaricomycotina</taxon>
        <taxon>Agaricomycetes</taxon>
        <taxon>Polyporales</taxon>
        <taxon>Gelatoporiaceae</taxon>
        <taxon>Obba</taxon>
    </lineage>
</organism>
<dbReference type="GO" id="GO:0015031">
    <property type="term" value="P:protein transport"/>
    <property type="evidence" value="ECO:0007669"/>
    <property type="project" value="UniProtKB-UniRule"/>
</dbReference>
<dbReference type="OrthoDB" id="10061064at2759"/>
<dbReference type="GO" id="GO:0070628">
    <property type="term" value="F:proteasome binding"/>
    <property type="evidence" value="ECO:0007669"/>
    <property type="project" value="TreeGrafter"/>
</dbReference>
<evidence type="ECO:0000256" key="3">
    <source>
        <dbReference type="RuleBase" id="RU368013"/>
    </source>
</evidence>
<accession>A0A8E2DS94</accession>
<dbReference type="GO" id="GO:0031144">
    <property type="term" value="P:proteasome localization"/>
    <property type="evidence" value="ECO:0007669"/>
    <property type="project" value="UniProtKB-UniRule"/>
</dbReference>
<comment type="subunit">
    <text evidence="3">Binds the proteasome.</text>
</comment>
<sequence length="403" mass="43944">MANVVTHPHLALDFRRGNVDHSPSPLGFGFGLSSNSVMSGWGAASPSSPWNLAPHNNALQPRNGKRRHEPDDDVENRHGGDDAMDRSPTPERPKRAAPKRARTTPAVVSLDKGAKDGKDDKSSPPEGEDDVDVGVLLASLPPQSLLPLLNSLLSTQPSLKSTILSLIPRPTLDTALQALADSAQKLRNAYPYSNTSFSQPSASSAFGFGASRPIPGTSFGSPSQAIGNPNTGGMREEYILSRLRPHILDFVSACFSYLPYFSYVTTPIPTFPAAKSRSQSHAQSHASAIQSQHKDKSHPSETYLFLAALTSHVLSQPPLAQSSLVPLVLPRLTEEWRAWINRVDEVVNRQGGMFGQETVRTWERGLDEFAQAKGHGLDVMRQIRDEWVGKVGWLVGRQQMEEL</sequence>
<dbReference type="GO" id="GO:0031965">
    <property type="term" value="C:nuclear membrane"/>
    <property type="evidence" value="ECO:0007669"/>
    <property type="project" value="TreeGrafter"/>
</dbReference>
<dbReference type="PANTHER" id="PTHR28032">
    <property type="entry name" value="FI02826P"/>
    <property type="match status" value="1"/>
</dbReference>
<dbReference type="InterPro" id="IPR013868">
    <property type="entry name" value="Cut8/Sts1_fam"/>
</dbReference>
<feature type="compositionally biased region" description="Basic and acidic residues" evidence="4">
    <location>
        <begin position="75"/>
        <end position="94"/>
    </location>
</feature>
<evidence type="ECO:0000256" key="1">
    <source>
        <dbReference type="ARBA" id="ARBA00006199"/>
    </source>
</evidence>
<keyword evidence="3" id="KW-0813">Transport</keyword>
<comment type="function">
    <text evidence="3">Involved in ubiquitin-mediated protein degradation. Regulatory factor in the ubiquitin/proteasome pathway that controls the turnover of proteasome substrates. Targets proteasomes to the nucleus and facilitates the degradation of nuclear proteins.</text>
</comment>
<dbReference type="GO" id="GO:0005737">
    <property type="term" value="C:cytoplasm"/>
    <property type="evidence" value="ECO:0007669"/>
    <property type="project" value="UniProtKB-SubCell"/>
</dbReference>
<dbReference type="AlphaFoldDB" id="A0A8E2DS94"/>
<comment type="similarity">
    <text evidence="1 3">Belongs to the cut8/STS1 family.</text>
</comment>
<proteinExistence type="inferred from homology"/>
<name>A0A8E2DS94_9APHY</name>
<gene>
    <name evidence="5" type="ORF">OBBRIDRAFT_769158</name>
</gene>
<evidence type="ECO:0000313" key="6">
    <source>
        <dbReference type="Proteomes" id="UP000250043"/>
    </source>
</evidence>
<evidence type="ECO:0000313" key="5">
    <source>
        <dbReference type="EMBL" id="OCH94756.1"/>
    </source>
</evidence>
<dbReference type="GO" id="GO:0071630">
    <property type="term" value="P:nuclear protein quality control by the ubiquitin-proteasome system"/>
    <property type="evidence" value="ECO:0007669"/>
    <property type="project" value="UniProtKB-UniRule"/>
</dbReference>
<evidence type="ECO:0000256" key="4">
    <source>
        <dbReference type="SAM" id="MobiDB-lite"/>
    </source>
</evidence>
<keyword evidence="3" id="KW-0963">Cytoplasm</keyword>
<dbReference type="Pfam" id="PF08559">
    <property type="entry name" value="Cut8"/>
    <property type="match status" value="1"/>
</dbReference>
<comment type="subcellular location">
    <subcellularLocation>
        <location evidence="3">Cytoplasm</location>
    </subcellularLocation>
    <subcellularLocation>
        <location evidence="3">Nucleus</location>
    </subcellularLocation>
</comment>
<dbReference type="Gene3D" id="1.20.58.1590">
    <property type="entry name" value="Tethering factor for nuclear proteasome Cut8/Sts1"/>
    <property type="match status" value="1"/>
</dbReference>